<organism evidence="1 2">
    <name type="scientific">Caldichromatium japonicum</name>
    <dbReference type="NCBI Taxonomy" id="2699430"/>
    <lineage>
        <taxon>Bacteria</taxon>
        <taxon>Pseudomonadati</taxon>
        <taxon>Pseudomonadota</taxon>
        <taxon>Gammaproteobacteria</taxon>
        <taxon>Chromatiales</taxon>
        <taxon>Chromatiaceae</taxon>
        <taxon>Caldichromatium</taxon>
    </lineage>
</organism>
<accession>A0A6G7VGH6</accession>
<dbReference type="GO" id="GO:0004386">
    <property type="term" value="F:helicase activity"/>
    <property type="evidence" value="ECO:0007669"/>
    <property type="project" value="UniProtKB-KW"/>
</dbReference>
<name>A0A6G7VGH6_9GAMM</name>
<keyword evidence="1" id="KW-0347">Helicase</keyword>
<gene>
    <name evidence="1" type="ORF">GWK36_07350</name>
</gene>
<proteinExistence type="predicted"/>
<reference evidence="2" key="1">
    <citation type="submission" date="2020-01" db="EMBL/GenBank/DDBJ databases">
        <title>Caldichromatium gen. nov., sp. nov., a thermophilic purple sulfur bacterium member of the family Chromatiaceae isolated from Nakabusa hot spring, Japan.</title>
        <authorList>
            <person name="Saini M.K."/>
            <person name="Hanada S."/>
            <person name="Tank M."/>
        </authorList>
    </citation>
    <scope>NUCLEOTIDE SEQUENCE [LARGE SCALE GENOMIC DNA]</scope>
    <source>
        <strain evidence="2">No.7</strain>
    </source>
</reference>
<keyword evidence="1" id="KW-0067">ATP-binding</keyword>
<dbReference type="AlphaFoldDB" id="A0A6G7VGH6"/>
<dbReference type="EMBL" id="CP048029">
    <property type="protein sequence ID" value="QIK39149.1"/>
    <property type="molecule type" value="Genomic_DNA"/>
</dbReference>
<evidence type="ECO:0000313" key="1">
    <source>
        <dbReference type="EMBL" id="QIK39149.1"/>
    </source>
</evidence>
<dbReference type="KEGG" id="cjap:GWK36_07350"/>
<protein>
    <submittedName>
        <fullName evidence="1">ATP dependent RNA helicase</fullName>
    </submittedName>
</protein>
<keyword evidence="1" id="KW-0547">Nucleotide-binding</keyword>
<keyword evidence="1" id="KW-0378">Hydrolase</keyword>
<evidence type="ECO:0000313" key="2">
    <source>
        <dbReference type="Proteomes" id="UP000502699"/>
    </source>
</evidence>
<dbReference type="Proteomes" id="UP000502699">
    <property type="component" value="Chromosome"/>
</dbReference>
<keyword evidence="2" id="KW-1185">Reference proteome</keyword>
<sequence>MSESLLHLEPRDLSARLCELIRRYVEQAHPELAVSIVAHLEALYLRPDFWLDPDESCRYCRLMRHWRWLAARSRQGTLYPVCQGG</sequence>